<accession>A0A2P2NTA0</accession>
<proteinExistence type="predicted"/>
<name>A0A2P2NTA0_RHIMU</name>
<protein>
    <submittedName>
        <fullName evidence="1">Uncharacterized protein</fullName>
    </submittedName>
</protein>
<dbReference type="AlphaFoldDB" id="A0A2P2NTA0"/>
<evidence type="ECO:0000313" key="1">
    <source>
        <dbReference type="EMBL" id="MBX45680.1"/>
    </source>
</evidence>
<reference evidence="1" key="1">
    <citation type="submission" date="2018-02" db="EMBL/GenBank/DDBJ databases">
        <title>Rhizophora mucronata_Transcriptome.</title>
        <authorList>
            <person name="Meera S.P."/>
            <person name="Sreeshan A."/>
            <person name="Augustine A."/>
        </authorList>
    </citation>
    <scope>NUCLEOTIDE SEQUENCE</scope>
    <source>
        <tissue evidence="1">Leaf</tissue>
    </source>
</reference>
<dbReference type="EMBL" id="GGEC01065196">
    <property type="protein sequence ID" value="MBX45680.1"/>
    <property type="molecule type" value="Transcribed_RNA"/>
</dbReference>
<organism evidence="1">
    <name type="scientific">Rhizophora mucronata</name>
    <name type="common">Asiatic mangrove</name>
    <dbReference type="NCBI Taxonomy" id="61149"/>
    <lineage>
        <taxon>Eukaryota</taxon>
        <taxon>Viridiplantae</taxon>
        <taxon>Streptophyta</taxon>
        <taxon>Embryophyta</taxon>
        <taxon>Tracheophyta</taxon>
        <taxon>Spermatophyta</taxon>
        <taxon>Magnoliopsida</taxon>
        <taxon>eudicotyledons</taxon>
        <taxon>Gunneridae</taxon>
        <taxon>Pentapetalae</taxon>
        <taxon>rosids</taxon>
        <taxon>fabids</taxon>
        <taxon>Malpighiales</taxon>
        <taxon>Rhizophoraceae</taxon>
        <taxon>Rhizophora</taxon>
    </lineage>
</organism>
<sequence length="24" mass="2767">MKSSHSITTAIKQIGYNNFLIMIR</sequence>